<keyword evidence="9" id="KW-1133">Transmembrane helix</keyword>
<reference evidence="12" key="1">
    <citation type="journal article" date="2014" name="Front. Microbiol.">
        <title>High frequency of phylogenetically diverse reductive dehalogenase-homologous genes in deep subseafloor sedimentary metagenomes.</title>
        <authorList>
            <person name="Kawai M."/>
            <person name="Futagami T."/>
            <person name="Toyoda A."/>
            <person name="Takaki Y."/>
            <person name="Nishi S."/>
            <person name="Hori S."/>
            <person name="Arai W."/>
            <person name="Tsubouchi T."/>
            <person name="Morono Y."/>
            <person name="Uchiyama I."/>
            <person name="Ito T."/>
            <person name="Fujiyama A."/>
            <person name="Inagaki F."/>
            <person name="Takami H."/>
        </authorList>
    </citation>
    <scope>NUCLEOTIDE SEQUENCE</scope>
    <source>
        <strain evidence="12">Expedition CK06-06</strain>
    </source>
</reference>
<dbReference type="InterPro" id="IPR002300">
    <property type="entry name" value="aa-tRNA-synth_Ia"/>
</dbReference>
<dbReference type="SUPFAM" id="SSF52374">
    <property type="entry name" value="Nucleotidylyl transferase"/>
    <property type="match status" value="1"/>
</dbReference>
<name>X1DFK4_9ZZZZ</name>
<dbReference type="Gene3D" id="1.10.730.10">
    <property type="entry name" value="Isoleucyl-tRNA Synthetase, Domain 1"/>
    <property type="match status" value="1"/>
</dbReference>
<organism evidence="12">
    <name type="scientific">marine sediment metagenome</name>
    <dbReference type="NCBI Taxonomy" id="412755"/>
    <lineage>
        <taxon>unclassified sequences</taxon>
        <taxon>metagenomes</taxon>
        <taxon>ecological metagenomes</taxon>
    </lineage>
</organism>
<dbReference type="PANTHER" id="PTHR11946">
    <property type="entry name" value="VALYL-TRNA SYNTHETASES"/>
    <property type="match status" value="1"/>
</dbReference>
<evidence type="ECO:0000313" key="12">
    <source>
        <dbReference type="EMBL" id="GAH07080.1"/>
    </source>
</evidence>
<keyword evidence="9" id="KW-0472">Membrane</keyword>
<feature type="domain" description="Methionyl/Valyl/Leucyl/Isoleucyl-tRNA synthetase anticodon-binding" evidence="11">
    <location>
        <begin position="109"/>
        <end position="190"/>
    </location>
</feature>
<dbReference type="EC" id="6.1.1.9" evidence="1"/>
<evidence type="ECO:0000259" key="10">
    <source>
        <dbReference type="Pfam" id="PF00133"/>
    </source>
</evidence>
<dbReference type="CDD" id="cd07962">
    <property type="entry name" value="Anticodon_Ia_Val"/>
    <property type="match status" value="1"/>
</dbReference>
<evidence type="ECO:0000256" key="8">
    <source>
        <dbReference type="ARBA" id="ARBA00047552"/>
    </source>
</evidence>
<keyword evidence="2" id="KW-0436">Ligase</keyword>
<evidence type="ECO:0000256" key="9">
    <source>
        <dbReference type="SAM" id="Phobius"/>
    </source>
</evidence>
<dbReference type="InterPro" id="IPR009080">
    <property type="entry name" value="tRNAsynth_Ia_anticodon-bd"/>
</dbReference>
<evidence type="ECO:0000256" key="6">
    <source>
        <dbReference type="ARBA" id="ARBA00023146"/>
    </source>
</evidence>
<evidence type="ECO:0000256" key="4">
    <source>
        <dbReference type="ARBA" id="ARBA00022840"/>
    </source>
</evidence>
<dbReference type="InterPro" id="IPR033705">
    <property type="entry name" value="Anticodon_Ia_Val"/>
</dbReference>
<keyword evidence="5" id="KW-0648">Protein biosynthesis</keyword>
<evidence type="ECO:0000256" key="3">
    <source>
        <dbReference type="ARBA" id="ARBA00022741"/>
    </source>
</evidence>
<comment type="catalytic activity">
    <reaction evidence="8">
        <text>tRNA(Val) + L-valine + ATP = L-valyl-tRNA(Val) + AMP + diphosphate</text>
        <dbReference type="Rhea" id="RHEA:10704"/>
        <dbReference type="Rhea" id="RHEA-COMP:9672"/>
        <dbReference type="Rhea" id="RHEA-COMP:9708"/>
        <dbReference type="ChEBI" id="CHEBI:30616"/>
        <dbReference type="ChEBI" id="CHEBI:33019"/>
        <dbReference type="ChEBI" id="CHEBI:57762"/>
        <dbReference type="ChEBI" id="CHEBI:78442"/>
        <dbReference type="ChEBI" id="CHEBI:78537"/>
        <dbReference type="ChEBI" id="CHEBI:456215"/>
        <dbReference type="EC" id="6.1.1.9"/>
    </reaction>
</comment>
<dbReference type="EMBL" id="BART01033397">
    <property type="protein sequence ID" value="GAH07080.1"/>
    <property type="molecule type" value="Genomic_DNA"/>
</dbReference>
<dbReference type="Pfam" id="PF00133">
    <property type="entry name" value="tRNA-synt_1"/>
    <property type="match status" value="1"/>
</dbReference>
<keyword evidence="6" id="KW-0030">Aminoacyl-tRNA synthetase</keyword>
<evidence type="ECO:0000256" key="7">
    <source>
        <dbReference type="ARBA" id="ARBA00029936"/>
    </source>
</evidence>
<feature type="transmembrane region" description="Helical" evidence="9">
    <location>
        <begin position="196"/>
        <end position="213"/>
    </location>
</feature>
<dbReference type="InterPro" id="IPR013155">
    <property type="entry name" value="M/V/L/I-tRNA-synth_anticd-bd"/>
</dbReference>
<feature type="non-terminal residue" evidence="12">
    <location>
        <position position="1"/>
    </location>
</feature>
<keyword evidence="3" id="KW-0547">Nucleotide-binding</keyword>
<dbReference type="InterPro" id="IPR002303">
    <property type="entry name" value="Valyl-tRNA_ligase"/>
</dbReference>
<keyword evidence="9" id="KW-0812">Transmembrane</keyword>
<protein>
    <recommendedName>
        <fullName evidence="1">valine--tRNA ligase</fullName>
        <ecNumber evidence="1">6.1.1.9</ecNumber>
    </recommendedName>
    <alternativeName>
        <fullName evidence="7">Valyl-tRNA synthetase</fullName>
    </alternativeName>
</protein>
<dbReference type="GO" id="GO:0006438">
    <property type="term" value="P:valyl-tRNA aminoacylation"/>
    <property type="evidence" value="ECO:0007669"/>
    <property type="project" value="InterPro"/>
</dbReference>
<sequence>SGLELMGKKPFSDVYIHPTVLTLEGKRMSKSLGTGVDPLDLIDKHGADAVRFGITYQNTGVQDMKFDENKILAGKKFANKIWNMSRFLMMNISDANGLKAEPDPQTDEDKKILKSLESCIKSVNPDLDNYKFGQATQTLYDFVWHEFADIYIEKSKEQLANEKIKSSTQNNLFYVLTTSLKLLHPFMPYIPVRILSHYLQYCFIIIVIFNCFIKNF</sequence>
<dbReference type="AlphaFoldDB" id="X1DFK4"/>
<dbReference type="PANTHER" id="PTHR11946:SF93">
    <property type="entry name" value="VALINE--TRNA LIGASE, CHLOROPLASTIC_MITOCHONDRIAL 2"/>
    <property type="match status" value="1"/>
</dbReference>
<comment type="caution">
    <text evidence="12">The sequence shown here is derived from an EMBL/GenBank/DDBJ whole genome shotgun (WGS) entry which is preliminary data.</text>
</comment>
<evidence type="ECO:0000256" key="1">
    <source>
        <dbReference type="ARBA" id="ARBA00013169"/>
    </source>
</evidence>
<proteinExistence type="predicted"/>
<evidence type="ECO:0000256" key="2">
    <source>
        <dbReference type="ARBA" id="ARBA00022598"/>
    </source>
</evidence>
<dbReference type="GO" id="GO:0004832">
    <property type="term" value="F:valine-tRNA ligase activity"/>
    <property type="evidence" value="ECO:0007669"/>
    <property type="project" value="UniProtKB-EC"/>
</dbReference>
<feature type="domain" description="Aminoacyl-tRNA synthetase class Ia" evidence="10">
    <location>
        <begin position="2"/>
        <end position="67"/>
    </location>
</feature>
<keyword evidence="4" id="KW-0067">ATP-binding</keyword>
<accession>X1DFK4</accession>
<gene>
    <name evidence="12" type="ORF">S01H4_57415</name>
</gene>
<dbReference type="Pfam" id="PF08264">
    <property type="entry name" value="Anticodon_1"/>
    <property type="match status" value="1"/>
</dbReference>
<dbReference type="GO" id="GO:0005524">
    <property type="term" value="F:ATP binding"/>
    <property type="evidence" value="ECO:0007669"/>
    <property type="project" value="UniProtKB-KW"/>
</dbReference>
<dbReference type="GO" id="GO:0005829">
    <property type="term" value="C:cytosol"/>
    <property type="evidence" value="ECO:0007669"/>
    <property type="project" value="TreeGrafter"/>
</dbReference>
<evidence type="ECO:0000256" key="5">
    <source>
        <dbReference type="ARBA" id="ARBA00022917"/>
    </source>
</evidence>
<evidence type="ECO:0000259" key="11">
    <source>
        <dbReference type="Pfam" id="PF08264"/>
    </source>
</evidence>
<dbReference type="SUPFAM" id="SSF47323">
    <property type="entry name" value="Anticodon-binding domain of a subclass of class I aminoacyl-tRNA synthetases"/>
    <property type="match status" value="1"/>
</dbReference>